<organism evidence="1 2">
    <name type="scientific">Cichorium intybus</name>
    <name type="common">Chicory</name>
    <dbReference type="NCBI Taxonomy" id="13427"/>
    <lineage>
        <taxon>Eukaryota</taxon>
        <taxon>Viridiplantae</taxon>
        <taxon>Streptophyta</taxon>
        <taxon>Embryophyta</taxon>
        <taxon>Tracheophyta</taxon>
        <taxon>Spermatophyta</taxon>
        <taxon>Magnoliopsida</taxon>
        <taxon>eudicotyledons</taxon>
        <taxon>Gunneridae</taxon>
        <taxon>Pentapetalae</taxon>
        <taxon>asterids</taxon>
        <taxon>campanulids</taxon>
        <taxon>Asterales</taxon>
        <taxon>Asteraceae</taxon>
        <taxon>Cichorioideae</taxon>
        <taxon>Cichorieae</taxon>
        <taxon>Cichoriinae</taxon>
        <taxon>Cichorium</taxon>
    </lineage>
</organism>
<reference evidence="1 2" key="2">
    <citation type="journal article" date="2022" name="Mol. Ecol. Resour.">
        <title>The genomes of chicory, endive, great burdock and yacon provide insights into Asteraceae paleo-polyploidization history and plant inulin production.</title>
        <authorList>
            <person name="Fan W."/>
            <person name="Wang S."/>
            <person name="Wang H."/>
            <person name="Wang A."/>
            <person name="Jiang F."/>
            <person name="Liu H."/>
            <person name="Zhao H."/>
            <person name="Xu D."/>
            <person name="Zhang Y."/>
        </authorList>
    </citation>
    <scope>NUCLEOTIDE SEQUENCE [LARGE SCALE GENOMIC DNA]</scope>
    <source>
        <strain evidence="2">cv. Punajuju</strain>
        <tissue evidence="1">Leaves</tissue>
    </source>
</reference>
<name>A0ACB9BNX9_CICIN</name>
<gene>
    <name evidence="1" type="ORF">L2E82_35465</name>
</gene>
<reference evidence="2" key="1">
    <citation type="journal article" date="2022" name="Mol. Ecol. Resour.">
        <title>The genomes of chicory, endive, great burdock and yacon provide insights into Asteraceae palaeo-polyploidization history and plant inulin production.</title>
        <authorList>
            <person name="Fan W."/>
            <person name="Wang S."/>
            <person name="Wang H."/>
            <person name="Wang A."/>
            <person name="Jiang F."/>
            <person name="Liu H."/>
            <person name="Zhao H."/>
            <person name="Xu D."/>
            <person name="Zhang Y."/>
        </authorList>
    </citation>
    <scope>NUCLEOTIDE SEQUENCE [LARGE SCALE GENOMIC DNA]</scope>
    <source>
        <strain evidence="2">cv. Punajuju</strain>
    </source>
</reference>
<dbReference type="Proteomes" id="UP001055811">
    <property type="component" value="Linkage Group LG06"/>
</dbReference>
<sequence length="70" mass="8235">MLRRCRHPQFAPPPRSSSSVLLLLCIFHNFESEEKEKRRDRDRVHDFYQIEKEGHGGSDSCIKPSEKEGH</sequence>
<evidence type="ECO:0000313" key="1">
    <source>
        <dbReference type="EMBL" id="KAI3723708.1"/>
    </source>
</evidence>
<keyword evidence="2" id="KW-1185">Reference proteome</keyword>
<proteinExistence type="predicted"/>
<protein>
    <submittedName>
        <fullName evidence="1">Uncharacterized protein</fullName>
    </submittedName>
</protein>
<dbReference type="EMBL" id="CM042014">
    <property type="protein sequence ID" value="KAI3723708.1"/>
    <property type="molecule type" value="Genomic_DNA"/>
</dbReference>
<comment type="caution">
    <text evidence="1">The sequence shown here is derived from an EMBL/GenBank/DDBJ whole genome shotgun (WGS) entry which is preliminary data.</text>
</comment>
<evidence type="ECO:0000313" key="2">
    <source>
        <dbReference type="Proteomes" id="UP001055811"/>
    </source>
</evidence>
<accession>A0ACB9BNX9</accession>